<sequence length="173" mass="19294">MGNHPRFQQQHYQPNLQQQQPQQFPPAQLYQACSPQVAYPYAPPPAQLYGYGYGAYPPQQPSPYQAYSPESPPLPPSQPVQFQPKSLRGMISRNKHQCINAIRSMRFEGVREKEADDKEDGVILRPQQVSKELVLIGSSGPTSSNYGLVENVPANAMLMLENSGEGTSHTKLK</sequence>
<name>A0A1R3JID1_9ROSI</name>
<evidence type="ECO:0000313" key="2">
    <source>
        <dbReference type="EMBL" id="OMO94591.1"/>
    </source>
</evidence>
<reference evidence="3" key="1">
    <citation type="submission" date="2013-09" db="EMBL/GenBank/DDBJ databases">
        <title>Corchorus olitorius genome sequencing.</title>
        <authorList>
            <person name="Alam M."/>
            <person name="Haque M.S."/>
            <person name="Islam M.S."/>
            <person name="Emdad E.M."/>
            <person name="Islam M.M."/>
            <person name="Ahmed B."/>
            <person name="Halim A."/>
            <person name="Hossen Q.M.M."/>
            <person name="Hossain M.Z."/>
            <person name="Ahmed R."/>
            <person name="Khan M.M."/>
            <person name="Islam R."/>
            <person name="Rashid M.M."/>
            <person name="Khan S.A."/>
            <person name="Rahman M.S."/>
            <person name="Alam M."/>
            <person name="Yahiya A.S."/>
            <person name="Khan M.S."/>
            <person name="Azam M.S."/>
            <person name="Haque T."/>
            <person name="Lashkar M.Z.H."/>
            <person name="Akhand A.I."/>
            <person name="Morshed G."/>
            <person name="Roy S."/>
            <person name="Uddin K.S."/>
            <person name="Rabeya T."/>
            <person name="Hossain A.S."/>
            <person name="Chowdhury A."/>
            <person name="Snigdha A.R."/>
            <person name="Mortoza M.S."/>
            <person name="Matin S.A."/>
            <person name="Hoque S.M.E."/>
            <person name="Islam M.K."/>
            <person name="Roy D.K."/>
            <person name="Haider R."/>
            <person name="Moosa M.M."/>
            <person name="Elias S.M."/>
            <person name="Hasan A.M."/>
            <person name="Jahan S."/>
            <person name="Shafiuddin M."/>
            <person name="Mahmood N."/>
            <person name="Shommy N.S."/>
        </authorList>
    </citation>
    <scope>NUCLEOTIDE SEQUENCE [LARGE SCALE GENOMIC DNA]</scope>
    <source>
        <strain evidence="3">cv. O-4</strain>
    </source>
</reference>
<accession>A0A1R3JID1</accession>
<feature type="region of interest" description="Disordered" evidence="1">
    <location>
        <begin position="1"/>
        <end position="26"/>
    </location>
</feature>
<comment type="caution">
    <text evidence="2">The sequence shown here is derived from an EMBL/GenBank/DDBJ whole genome shotgun (WGS) entry which is preliminary data.</text>
</comment>
<evidence type="ECO:0000313" key="3">
    <source>
        <dbReference type="Proteomes" id="UP000187203"/>
    </source>
</evidence>
<dbReference type="Proteomes" id="UP000187203">
    <property type="component" value="Unassembled WGS sequence"/>
</dbReference>
<proteinExistence type="predicted"/>
<protein>
    <submittedName>
        <fullName evidence="2">Uncharacterized protein</fullName>
    </submittedName>
</protein>
<gene>
    <name evidence="2" type="ORF">COLO4_16271</name>
</gene>
<feature type="region of interest" description="Disordered" evidence="1">
    <location>
        <begin position="60"/>
        <end position="82"/>
    </location>
</feature>
<dbReference type="AlphaFoldDB" id="A0A1R3JID1"/>
<feature type="compositionally biased region" description="Low complexity" evidence="1">
    <location>
        <begin position="60"/>
        <end position="69"/>
    </location>
</feature>
<keyword evidence="3" id="KW-1185">Reference proteome</keyword>
<evidence type="ECO:0000256" key="1">
    <source>
        <dbReference type="SAM" id="MobiDB-lite"/>
    </source>
</evidence>
<dbReference type="EMBL" id="AWUE01015996">
    <property type="protein sequence ID" value="OMO94591.1"/>
    <property type="molecule type" value="Genomic_DNA"/>
</dbReference>
<feature type="compositionally biased region" description="Low complexity" evidence="1">
    <location>
        <begin position="7"/>
        <end position="26"/>
    </location>
</feature>
<organism evidence="2 3">
    <name type="scientific">Corchorus olitorius</name>
    <dbReference type="NCBI Taxonomy" id="93759"/>
    <lineage>
        <taxon>Eukaryota</taxon>
        <taxon>Viridiplantae</taxon>
        <taxon>Streptophyta</taxon>
        <taxon>Embryophyta</taxon>
        <taxon>Tracheophyta</taxon>
        <taxon>Spermatophyta</taxon>
        <taxon>Magnoliopsida</taxon>
        <taxon>eudicotyledons</taxon>
        <taxon>Gunneridae</taxon>
        <taxon>Pentapetalae</taxon>
        <taxon>rosids</taxon>
        <taxon>malvids</taxon>
        <taxon>Malvales</taxon>
        <taxon>Malvaceae</taxon>
        <taxon>Grewioideae</taxon>
        <taxon>Apeibeae</taxon>
        <taxon>Corchorus</taxon>
    </lineage>
</organism>